<feature type="domain" description="Peptidase M14" evidence="2">
    <location>
        <begin position="57"/>
        <end position="310"/>
    </location>
</feature>
<proteinExistence type="predicted"/>
<organism evidence="3 4">
    <name type="scientific">Euzebya pacifica</name>
    <dbReference type="NCBI Taxonomy" id="1608957"/>
    <lineage>
        <taxon>Bacteria</taxon>
        <taxon>Bacillati</taxon>
        <taxon>Actinomycetota</taxon>
        <taxon>Nitriliruptoria</taxon>
        <taxon>Euzebyales</taxon>
    </lineage>
</organism>
<keyword evidence="4" id="KW-1185">Reference proteome</keyword>
<dbReference type="InterPro" id="IPR000834">
    <property type="entry name" value="Peptidase_M14"/>
</dbReference>
<dbReference type="Pfam" id="PF01345">
    <property type="entry name" value="DUF11"/>
    <property type="match status" value="1"/>
</dbReference>
<dbReference type="InterPro" id="IPR013783">
    <property type="entry name" value="Ig-like_fold"/>
</dbReference>
<evidence type="ECO:0000313" key="3">
    <source>
        <dbReference type="EMBL" id="AXV06571.1"/>
    </source>
</evidence>
<protein>
    <recommendedName>
        <fullName evidence="2">Peptidase M14 domain-containing protein</fullName>
    </recommendedName>
</protein>
<dbReference type="Gene3D" id="3.40.630.10">
    <property type="entry name" value="Zn peptidases"/>
    <property type="match status" value="1"/>
</dbReference>
<dbReference type="SMART" id="SM00631">
    <property type="entry name" value="Zn_pept"/>
    <property type="match status" value="1"/>
</dbReference>
<evidence type="ECO:0000313" key="4">
    <source>
        <dbReference type="Proteomes" id="UP000264006"/>
    </source>
</evidence>
<dbReference type="KEGG" id="euz:DVS28_a1886"/>
<dbReference type="AlphaFoldDB" id="A0A346XWH4"/>
<feature type="chain" id="PRO_5016988516" description="Peptidase M14 domain-containing protein" evidence="1">
    <location>
        <begin position="28"/>
        <end position="1184"/>
    </location>
</feature>
<dbReference type="GO" id="GO:0030288">
    <property type="term" value="C:outer membrane-bounded periplasmic space"/>
    <property type="evidence" value="ECO:0007669"/>
    <property type="project" value="TreeGrafter"/>
</dbReference>
<dbReference type="InterPro" id="IPR001434">
    <property type="entry name" value="OmcB-like_DUF11"/>
</dbReference>
<dbReference type="Gene3D" id="2.60.40.10">
    <property type="entry name" value="Immunoglobulins"/>
    <property type="match status" value="1"/>
</dbReference>
<dbReference type="GO" id="GO:0008270">
    <property type="term" value="F:zinc ion binding"/>
    <property type="evidence" value="ECO:0007669"/>
    <property type="project" value="InterPro"/>
</dbReference>
<dbReference type="Pfam" id="PF00246">
    <property type="entry name" value="Peptidase_M14"/>
    <property type="match status" value="1"/>
</dbReference>
<dbReference type="InterPro" id="IPR051922">
    <property type="entry name" value="Bact_Sporulation_Assoc"/>
</dbReference>
<dbReference type="GO" id="GO:0006508">
    <property type="term" value="P:proteolysis"/>
    <property type="evidence" value="ECO:0007669"/>
    <property type="project" value="InterPro"/>
</dbReference>
<keyword evidence="1" id="KW-0732">Signal</keyword>
<evidence type="ECO:0000259" key="2">
    <source>
        <dbReference type="SMART" id="SM00631"/>
    </source>
</evidence>
<dbReference type="GO" id="GO:0004181">
    <property type="term" value="F:metallocarboxypeptidase activity"/>
    <property type="evidence" value="ECO:0007669"/>
    <property type="project" value="InterPro"/>
</dbReference>
<dbReference type="PANTHER" id="PTHR30032">
    <property type="entry name" value="N-ACETYLMURAMOYL-L-ALANINE AMIDASE-RELATED"/>
    <property type="match status" value="1"/>
</dbReference>
<dbReference type="PANTHER" id="PTHR30032:SF4">
    <property type="entry name" value="AMIDASE ENHANCER"/>
    <property type="match status" value="1"/>
</dbReference>
<dbReference type="EMBL" id="CP031165">
    <property type="protein sequence ID" value="AXV06571.1"/>
    <property type="molecule type" value="Genomic_DNA"/>
</dbReference>
<accession>A0A346XWH4</accession>
<gene>
    <name evidence="3" type="ORF">DVS28_a1886</name>
</gene>
<dbReference type="RefSeq" id="WP_164710248.1">
    <property type="nucleotide sequence ID" value="NZ_CP031165.1"/>
</dbReference>
<dbReference type="SUPFAM" id="SSF53187">
    <property type="entry name" value="Zn-dependent exopeptidases"/>
    <property type="match status" value="1"/>
</dbReference>
<evidence type="ECO:0000256" key="1">
    <source>
        <dbReference type="SAM" id="SignalP"/>
    </source>
</evidence>
<name>A0A346XWH4_9ACTN</name>
<reference evidence="3 4" key="1">
    <citation type="submission" date="2018-09" db="EMBL/GenBank/DDBJ databases">
        <title>Complete genome sequence of Euzebya sp. DY32-46 isolated from seawater of Pacific Ocean.</title>
        <authorList>
            <person name="Xu L."/>
            <person name="Wu Y.-H."/>
            <person name="Xu X.-W."/>
        </authorList>
    </citation>
    <scope>NUCLEOTIDE SEQUENCE [LARGE SCALE GENOMIC DNA]</scope>
    <source>
        <strain evidence="3 4">DY32-46</strain>
    </source>
</reference>
<feature type="signal peptide" evidence="1">
    <location>
        <begin position="1"/>
        <end position="27"/>
    </location>
</feature>
<dbReference type="InterPro" id="IPR007253">
    <property type="entry name" value="Cell_wall-bd_2"/>
</dbReference>
<dbReference type="Pfam" id="PF04122">
    <property type="entry name" value="CW_binding_2"/>
    <property type="match status" value="3"/>
</dbReference>
<dbReference type="GO" id="GO:0005975">
    <property type="term" value="P:carbohydrate metabolic process"/>
    <property type="evidence" value="ECO:0007669"/>
    <property type="project" value="UniProtKB-ARBA"/>
</dbReference>
<dbReference type="Proteomes" id="UP000264006">
    <property type="component" value="Chromosome"/>
</dbReference>
<sequence>MQSWVKVLPVLVLLCALVVVGPPPSSATPVCTDPATRDVLCGGRVFPDPIESLTGLTYDETVAGLEALAAESEGWLVVSTIGTSFDGFPIVMAELTDPTSTVPLDDRKVVLVSQSIHGNEPGGREGGVRYVEDLLRGEDDARRALLDRVRLVQVFLNPDGWTAGDHDQVPDGDSVGLWARGNGNGALGVGDIGGVDLNRNAAWFGPIPTSRPDPLSEPESQALFDEVTARLAAGQDIQASVDIHGEVPDAAAVVMLSAGQFDLQGSMQQRNHGDALHASVDAELSDSSVFALQELVSGDIEPTILHASSEFGPVGVGGSGSGFQGDWLAQANGGDSSSLSTIELINLQGSPGVNSLTFRRDVFQIYRETVRGILGGLIDQAVIDWVPSVQLPGPTGFVRDPAVVIDPVRGIERTQMDFFDDLDAYLDQPLVPLSPTGLDAGDLVGLDNVIVATDVLDAGAVAALRAWADGGGNLVLTDSALVELPGLVDGVSAGDVTVDLSDINQIDFPQPRTDPLLDGIRDIAFLMTEPATVGYDTAGEDLTPAYRVATSTWTGLGGTSVGTIAGQTALGRVDVGSGRVTVIGQLLPPPVAHDRTLYGIDSYGVLDTGYQVLLNALGATLTVTPVDIDDESLLVADVAVSVDAPGQVEVGDAVPVTVQLANDGPDTAAAITTTLTLPAALAPGTLPQACSADGRVVTCQRATLGDGTDTTIEVPTTATADGAVTVSARIASASTDRVAANDTDSTVVRILAPGGGGGGGDGGGELPVEGLTLDLSTSEATPAVGQTIVLTGTVGNDGATTIDEVTLDLSLPPGLVHVGGSADCTADDEVVTCPIDLPGSFAGLEVGATADVELAVVPTRVGDLDVGGTARGGDAVVPAVDVVSVAAVSPDPTVVRLQGPERIATAVAASRDAYPDGTARAVVLARADAFPDALAGGPLAAAVQGPLLLTPTDTLPDAVAEEVERVLGDDGVVHLLGGANAVSPAVESAVGQLGVEVRRHGGNDRFETAVAIAREVGDPERVFVATGGDFPDALAAGAAAAHTDGVVVLTAGSALPAATRGYLEDVDGVPVTAVGGLAAQATPGTDQLVGDNRFETAALVAESVFDDPTSAGVATGAAFADALAGVAHIAGRQGPILLAERDRLPFATEQWLGAHTRSLERLYLYGGPAALGEDIETTLRAVFG</sequence>